<dbReference type="KEGG" id="tva:5468975"/>
<feature type="transmembrane region" description="Helical" evidence="1">
    <location>
        <begin position="288"/>
        <end position="309"/>
    </location>
</feature>
<feature type="transmembrane region" description="Helical" evidence="1">
    <location>
        <begin position="255"/>
        <end position="276"/>
    </location>
</feature>
<keyword evidence="1" id="KW-0472">Membrane</keyword>
<feature type="transmembrane region" description="Helical" evidence="1">
    <location>
        <begin position="148"/>
        <end position="172"/>
    </location>
</feature>
<evidence type="ECO:0000256" key="1">
    <source>
        <dbReference type="SAM" id="Phobius"/>
    </source>
</evidence>
<feature type="transmembrane region" description="Helical" evidence="1">
    <location>
        <begin position="184"/>
        <end position="208"/>
    </location>
</feature>
<organism evidence="2 3">
    <name type="scientific">Trichomonas vaginalis (strain ATCC PRA-98 / G3)</name>
    <dbReference type="NCBI Taxonomy" id="412133"/>
    <lineage>
        <taxon>Eukaryota</taxon>
        <taxon>Metamonada</taxon>
        <taxon>Parabasalia</taxon>
        <taxon>Trichomonadida</taxon>
        <taxon>Trichomonadidae</taxon>
        <taxon>Trichomonas</taxon>
    </lineage>
</organism>
<dbReference type="SMR" id="A2D7X8"/>
<reference evidence="2" key="1">
    <citation type="submission" date="2006-10" db="EMBL/GenBank/DDBJ databases">
        <authorList>
            <person name="Amadeo P."/>
            <person name="Zhao Q."/>
            <person name="Wortman J."/>
            <person name="Fraser-Liggett C."/>
            <person name="Carlton J."/>
        </authorList>
    </citation>
    <scope>NUCLEOTIDE SEQUENCE</scope>
    <source>
        <strain evidence="2">G3</strain>
    </source>
</reference>
<dbReference type="InParanoid" id="A2D7X8"/>
<feature type="transmembrane region" description="Helical" evidence="1">
    <location>
        <begin position="315"/>
        <end position="337"/>
    </location>
</feature>
<sequence length="621" mass="71012">MISPGERFNTFGGHRLSKKADAQTFEIGKRYVISARKNAVYTFIHLVNRTVTNVPWVFWLQLIMTFIDLAIAVTGPFCKAIWEVNPGLLQVTKILEIIIRFVPLDSNKIVEIVIFVIYGLIDIGILVFTLIIINQVKQRKEVSKKVTVYFYLNSIYLPIFRCSMTCIFSEQLRAFFVHYTFGNFFLSLIALCFLLLHFMNISFFSFCMGTSPSPNLKNPLAIWCPDVMRVVSYDFFIVFNFTFLECTRTVSAKTYGIVLTVYLVIFLIPFFIYQALVTYYISFFAYEFIFVITLATCVFESVIITYSFVQFHVGVAVGIVFWLGLPMVINVLTHGIIQAVVKGSLKKLNQCKPMTPIETENQPEITDDLITSYESLGIKNARQAVRIARIACIFSHPCFMDLSLIQFLIQNFQSALFELMHLSFLLPDQTLFVANLMDNFMDNNKPSLIQEAIMFQIVTSQSESSAELSPSLIREILYQNLQAMKCQQVLQKIWSSCYKGDITAMSRHAFTLEHIIDQLNKKWTYLALRYPFSTPILKEYIKFLKTTGCQHAHADAICQANPKLEDTTVTIDTEINMNILKQAIEEATDRRPVITLTKMNLIFAIALIFVNLIILATVIGG</sequence>
<dbReference type="RefSeq" id="XP_001584397.1">
    <property type="nucleotide sequence ID" value="XM_001584347.1"/>
</dbReference>
<feature type="transmembrane region" description="Helical" evidence="1">
    <location>
        <begin position="56"/>
        <end position="82"/>
    </location>
</feature>
<feature type="transmembrane region" description="Helical" evidence="1">
    <location>
        <begin position="112"/>
        <end position="136"/>
    </location>
</feature>
<gene>
    <name evidence="2" type="ORF">TVAG_070740</name>
</gene>
<dbReference type="VEuPathDB" id="TrichDB:TVAGG3_1045320"/>
<dbReference type="Proteomes" id="UP000001542">
    <property type="component" value="Unassembled WGS sequence"/>
</dbReference>
<name>A2D7X8_TRIV3</name>
<dbReference type="VEuPathDB" id="TrichDB:TVAG_070740"/>
<dbReference type="AlphaFoldDB" id="A2D7X8"/>
<reference evidence="2" key="2">
    <citation type="journal article" date="2007" name="Science">
        <title>Draft genome sequence of the sexually transmitted pathogen Trichomonas vaginalis.</title>
        <authorList>
            <person name="Carlton J.M."/>
            <person name="Hirt R.P."/>
            <person name="Silva J.C."/>
            <person name="Delcher A.L."/>
            <person name="Schatz M."/>
            <person name="Zhao Q."/>
            <person name="Wortman J.R."/>
            <person name="Bidwell S.L."/>
            <person name="Alsmark U.C.M."/>
            <person name="Besteiro S."/>
            <person name="Sicheritz-Ponten T."/>
            <person name="Noel C.J."/>
            <person name="Dacks J.B."/>
            <person name="Foster P.G."/>
            <person name="Simillion C."/>
            <person name="Van de Peer Y."/>
            <person name="Miranda-Saavedra D."/>
            <person name="Barton G.J."/>
            <person name="Westrop G.D."/>
            <person name="Mueller S."/>
            <person name="Dessi D."/>
            <person name="Fiori P.L."/>
            <person name="Ren Q."/>
            <person name="Paulsen I."/>
            <person name="Zhang H."/>
            <person name="Bastida-Corcuera F.D."/>
            <person name="Simoes-Barbosa A."/>
            <person name="Brown M.T."/>
            <person name="Hayes R.D."/>
            <person name="Mukherjee M."/>
            <person name="Okumura C.Y."/>
            <person name="Schneider R."/>
            <person name="Smith A.J."/>
            <person name="Vanacova S."/>
            <person name="Villalvazo M."/>
            <person name="Haas B.J."/>
            <person name="Pertea M."/>
            <person name="Feldblyum T.V."/>
            <person name="Utterback T.R."/>
            <person name="Shu C.L."/>
            <person name="Osoegawa K."/>
            <person name="de Jong P.J."/>
            <person name="Hrdy I."/>
            <person name="Horvathova L."/>
            <person name="Zubacova Z."/>
            <person name="Dolezal P."/>
            <person name="Malik S.B."/>
            <person name="Logsdon J.M. Jr."/>
            <person name="Henze K."/>
            <person name="Gupta A."/>
            <person name="Wang C.C."/>
            <person name="Dunne R.L."/>
            <person name="Upcroft J.A."/>
            <person name="Upcroft P."/>
            <person name="White O."/>
            <person name="Salzberg S.L."/>
            <person name="Tang P."/>
            <person name="Chiu C.-H."/>
            <person name="Lee Y.-S."/>
            <person name="Embley T.M."/>
            <person name="Coombs G.H."/>
            <person name="Mottram J.C."/>
            <person name="Tachezy J."/>
            <person name="Fraser-Liggett C.M."/>
            <person name="Johnson P.J."/>
        </authorList>
    </citation>
    <scope>NUCLEOTIDE SEQUENCE [LARGE SCALE GENOMIC DNA]</scope>
    <source>
        <strain evidence="2">G3</strain>
    </source>
</reference>
<feature type="transmembrane region" description="Helical" evidence="1">
    <location>
        <begin position="220"/>
        <end position="243"/>
    </location>
</feature>
<evidence type="ECO:0000313" key="3">
    <source>
        <dbReference type="Proteomes" id="UP000001542"/>
    </source>
</evidence>
<keyword evidence="3" id="KW-1185">Reference proteome</keyword>
<keyword evidence="1" id="KW-0812">Transmembrane</keyword>
<dbReference type="EMBL" id="DS113178">
    <property type="protein sequence ID" value="EAY23411.1"/>
    <property type="molecule type" value="Genomic_DNA"/>
</dbReference>
<feature type="transmembrane region" description="Helical" evidence="1">
    <location>
        <begin position="600"/>
        <end position="619"/>
    </location>
</feature>
<accession>A2D7X8</accession>
<proteinExistence type="predicted"/>
<protein>
    <submittedName>
        <fullName evidence="2">Uncharacterized protein</fullName>
    </submittedName>
</protein>
<keyword evidence="1" id="KW-1133">Transmembrane helix</keyword>
<evidence type="ECO:0000313" key="2">
    <source>
        <dbReference type="EMBL" id="EAY23411.1"/>
    </source>
</evidence>